<protein>
    <recommendedName>
        <fullName evidence="3">histidine kinase</fullName>
        <ecNumber evidence="3">2.7.13.3</ecNumber>
    </recommendedName>
</protein>
<keyword evidence="4" id="KW-1003">Cell membrane</keyword>
<comment type="subcellular location">
    <subcellularLocation>
        <location evidence="2">Cell membrane</location>
        <topology evidence="2">Multi-pass membrane protein</topology>
    </subcellularLocation>
</comment>
<keyword evidence="9 12" id="KW-0472">Membrane</keyword>
<evidence type="ECO:0000256" key="2">
    <source>
        <dbReference type="ARBA" id="ARBA00004651"/>
    </source>
</evidence>
<dbReference type="SUPFAM" id="SSF55874">
    <property type="entry name" value="ATPase domain of HSP90 chaperone/DNA topoisomerase II/histidine kinase"/>
    <property type="match status" value="1"/>
</dbReference>
<dbReference type="EC" id="2.7.13.3" evidence="3"/>
<evidence type="ECO:0000313" key="14">
    <source>
        <dbReference type="EMBL" id="EHL09447.1"/>
    </source>
</evidence>
<evidence type="ECO:0000256" key="7">
    <source>
        <dbReference type="ARBA" id="ARBA00022989"/>
    </source>
</evidence>
<dbReference type="PROSITE" id="PS50109">
    <property type="entry name" value="HIS_KIN"/>
    <property type="match status" value="1"/>
</dbReference>
<gene>
    <name evidence="14" type="ORF">HMPREF9624_01488</name>
</gene>
<dbReference type="Gene3D" id="3.30.565.10">
    <property type="entry name" value="Histidine kinase-like ATPase, C-terminal domain"/>
    <property type="match status" value="1"/>
</dbReference>
<dbReference type="InterPro" id="IPR004358">
    <property type="entry name" value="Sig_transdc_His_kin-like_C"/>
</dbReference>
<dbReference type="SMART" id="SM00387">
    <property type="entry name" value="HATPase_c"/>
    <property type="match status" value="1"/>
</dbReference>
<dbReference type="PRINTS" id="PR00344">
    <property type="entry name" value="BCTRLSENSOR"/>
</dbReference>
<feature type="domain" description="Histidine kinase" evidence="13">
    <location>
        <begin position="502"/>
        <end position="617"/>
    </location>
</feature>
<evidence type="ECO:0000256" key="11">
    <source>
        <dbReference type="SAM" id="MobiDB-lite"/>
    </source>
</evidence>
<keyword evidence="5 12" id="KW-0812">Transmembrane</keyword>
<dbReference type="PANTHER" id="PTHR34220:SF7">
    <property type="entry name" value="SENSOR HISTIDINE KINASE YPDA"/>
    <property type="match status" value="1"/>
</dbReference>
<feature type="coiled-coil region" evidence="10">
    <location>
        <begin position="380"/>
        <end position="412"/>
    </location>
</feature>
<dbReference type="Pfam" id="PF02518">
    <property type="entry name" value="HATPase_c"/>
    <property type="match status" value="1"/>
</dbReference>
<dbReference type="InterPro" id="IPR003594">
    <property type="entry name" value="HATPase_dom"/>
</dbReference>
<dbReference type="PATRIC" id="fig|796944.3.peg.2246"/>
<keyword evidence="6" id="KW-0418">Kinase</keyword>
<feature type="transmembrane region" description="Helical" evidence="12">
    <location>
        <begin position="315"/>
        <end position="337"/>
    </location>
</feature>
<evidence type="ECO:0000256" key="1">
    <source>
        <dbReference type="ARBA" id="ARBA00000085"/>
    </source>
</evidence>
<evidence type="ECO:0000256" key="3">
    <source>
        <dbReference type="ARBA" id="ARBA00012438"/>
    </source>
</evidence>
<evidence type="ECO:0000256" key="8">
    <source>
        <dbReference type="ARBA" id="ARBA00023012"/>
    </source>
</evidence>
<evidence type="ECO:0000256" key="9">
    <source>
        <dbReference type="ARBA" id="ARBA00023136"/>
    </source>
</evidence>
<evidence type="ECO:0000313" key="15">
    <source>
        <dbReference type="Proteomes" id="UP000003527"/>
    </source>
</evidence>
<dbReference type="InterPro" id="IPR050640">
    <property type="entry name" value="Bact_2-comp_sensor_kinase"/>
</dbReference>
<dbReference type="InterPro" id="IPR036890">
    <property type="entry name" value="HATPase_C_sf"/>
</dbReference>
<sequence length="674" mass="76695">MRISEKEEKKHFLQDIFFKKGAFLPLSLRSPFRSFHNMILMSFMLLSIIIILFLSSVLYLQFSARLKEERETQAEQLLKQGGNRLEEYLISMRQISDAMYYDVIKGSNLNLLKVNTEMNLLYEAHKESLVSVAIFSGGGKLLTAVPNSTEKKNRKVVEQDFFTSAVQQVENLHFSLPHVQNLFDDPSFRTHWVVSLSRVVELSENGASSNGVLLVDMNFNTIERMMEKLNGEDQYRYFYLCDKKGNLIYHPRMREILRNDFQENTEVLSELDDGIHHIKAGSNSRAIIVDTIGYTGWKMVAVLEEGNRIFASGGMLYYVFILISLTLLISLLFNQLVSLRLSYPIRKLNEDLEKMGERRLSMEDIAHYGSTEIIHLGKTLVQSFRQIDRLTEEKIEQQEEKRQTEMDALQSQINPHFLYNTLESVVWMIESGKKDDAVFMVTELGSFFRISLSGGKNIIPLSQELQHAKNYMNIQQIRFKDKFKVDFTVSEEVLRCLTVKLILQPILENAIYHGMAGVDEDGEIHVRGEMIKGENTSMVLLSVEDNGFGMTEEKAESLLDTEAEISDFSDRKKRGSGVGLINVHRRIQLRFGTRFGLRIHSEPDEGTRVEVRLPAIEYTEETQKSLEHGNMHSSTDGFHGGGKDNEGKSDIHGGGGSHSDDSSAALSGKIPGGE</sequence>
<feature type="transmembrane region" description="Helical" evidence="12">
    <location>
        <begin position="38"/>
        <end position="60"/>
    </location>
</feature>
<keyword evidence="6" id="KW-0808">Transferase</keyword>
<evidence type="ECO:0000256" key="6">
    <source>
        <dbReference type="ARBA" id="ARBA00022777"/>
    </source>
</evidence>
<name>G9WWP4_9FIRM</name>
<dbReference type="EMBL" id="AFZD01000021">
    <property type="protein sequence ID" value="EHL09447.1"/>
    <property type="molecule type" value="Genomic_DNA"/>
</dbReference>
<dbReference type="GO" id="GO:0005886">
    <property type="term" value="C:plasma membrane"/>
    <property type="evidence" value="ECO:0007669"/>
    <property type="project" value="UniProtKB-SubCell"/>
</dbReference>
<comment type="catalytic activity">
    <reaction evidence="1">
        <text>ATP + protein L-histidine = ADP + protein N-phospho-L-histidine.</text>
        <dbReference type="EC" id="2.7.13.3"/>
    </reaction>
</comment>
<dbReference type="Proteomes" id="UP000003527">
    <property type="component" value="Unassembled WGS sequence"/>
</dbReference>
<dbReference type="Pfam" id="PF06580">
    <property type="entry name" value="His_kinase"/>
    <property type="match status" value="1"/>
</dbReference>
<keyword evidence="7 12" id="KW-1133">Transmembrane helix</keyword>
<dbReference type="Gene3D" id="3.30.450.20">
    <property type="entry name" value="PAS domain"/>
    <property type="match status" value="1"/>
</dbReference>
<comment type="caution">
    <text evidence="14">The sequence shown here is derived from an EMBL/GenBank/DDBJ whole genome shotgun (WGS) entry which is preliminary data.</text>
</comment>
<keyword evidence="8" id="KW-0902">Two-component regulatory system</keyword>
<keyword evidence="15" id="KW-1185">Reference proteome</keyword>
<accession>G9WWP4</accession>
<keyword evidence="10" id="KW-0175">Coiled coil</keyword>
<evidence type="ECO:0000256" key="5">
    <source>
        <dbReference type="ARBA" id="ARBA00022692"/>
    </source>
</evidence>
<evidence type="ECO:0000256" key="4">
    <source>
        <dbReference type="ARBA" id="ARBA00022475"/>
    </source>
</evidence>
<feature type="region of interest" description="Disordered" evidence="11">
    <location>
        <begin position="622"/>
        <end position="674"/>
    </location>
</feature>
<organism evidence="14 15">
    <name type="scientific">Oribacterium asaccharolyticum ACB7</name>
    <dbReference type="NCBI Taxonomy" id="796944"/>
    <lineage>
        <taxon>Bacteria</taxon>
        <taxon>Bacillati</taxon>
        <taxon>Bacillota</taxon>
        <taxon>Clostridia</taxon>
        <taxon>Lachnospirales</taxon>
        <taxon>Lachnospiraceae</taxon>
        <taxon>Oribacterium</taxon>
    </lineage>
</organism>
<evidence type="ECO:0000256" key="10">
    <source>
        <dbReference type="SAM" id="Coils"/>
    </source>
</evidence>
<evidence type="ECO:0000256" key="12">
    <source>
        <dbReference type="SAM" id="Phobius"/>
    </source>
</evidence>
<dbReference type="InterPro" id="IPR033479">
    <property type="entry name" value="dCache_1"/>
</dbReference>
<evidence type="ECO:0000259" key="13">
    <source>
        <dbReference type="PROSITE" id="PS50109"/>
    </source>
</evidence>
<dbReference type="Pfam" id="PF02743">
    <property type="entry name" value="dCache_1"/>
    <property type="match status" value="1"/>
</dbReference>
<proteinExistence type="predicted"/>
<dbReference type="AlphaFoldDB" id="G9WWP4"/>
<dbReference type="InterPro" id="IPR005467">
    <property type="entry name" value="His_kinase_dom"/>
</dbReference>
<dbReference type="HOGENOM" id="CLU_020473_6_1_9"/>
<feature type="compositionally biased region" description="Basic and acidic residues" evidence="11">
    <location>
        <begin position="641"/>
        <end position="651"/>
    </location>
</feature>
<dbReference type="GO" id="GO:0000155">
    <property type="term" value="F:phosphorelay sensor kinase activity"/>
    <property type="evidence" value="ECO:0007669"/>
    <property type="project" value="InterPro"/>
</dbReference>
<dbReference type="PANTHER" id="PTHR34220">
    <property type="entry name" value="SENSOR HISTIDINE KINASE YPDA"/>
    <property type="match status" value="1"/>
</dbReference>
<reference evidence="14 15" key="1">
    <citation type="submission" date="2011-08" db="EMBL/GenBank/DDBJ databases">
        <title>The Genome Sequence of Oribacterium sp. ACB7.</title>
        <authorList>
            <consortium name="The Broad Institute Genome Sequencing Platform"/>
            <person name="Earl A."/>
            <person name="Ward D."/>
            <person name="Feldgarden M."/>
            <person name="Gevers D."/>
            <person name="Sizova M."/>
            <person name="Hazen A."/>
            <person name="Epstein S."/>
            <person name="Young S.K."/>
            <person name="Zeng Q."/>
            <person name="Gargeya S."/>
            <person name="Fitzgerald M."/>
            <person name="Haas B."/>
            <person name="Abouelleil A."/>
            <person name="Alvarado L."/>
            <person name="Arachchi H.M."/>
            <person name="Berlin A."/>
            <person name="Brown A."/>
            <person name="Chapman S.B."/>
            <person name="Chen Z."/>
            <person name="Dunbar C."/>
            <person name="Freedman E."/>
            <person name="Gearin G."/>
            <person name="Gellesch M."/>
            <person name="Goldberg J."/>
            <person name="Griggs A."/>
            <person name="Gujja S."/>
            <person name="Heiman D."/>
            <person name="Howarth C."/>
            <person name="Larson L."/>
            <person name="Lui A."/>
            <person name="MacDonald P.J.P."/>
            <person name="Montmayeur A."/>
            <person name="Murphy C."/>
            <person name="Neiman D."/>
            <person name="Pearson M."/>
            <person name="Priest M."/>
            <person name="Roberts A."/>
            <person name="Saif S."/>
            <person name="Shea T."/>
            <person name="Shenoy N."/>
            <person name="Sisk P."/>
            <person name="Stolte C."/>
            <person name="Sykes S."/>
            <person name="Wortman J."/>
            <person name="Nusbaum C."/>
            <person name="Birren B."/>
        </authorList>
    </citation>
    <scope>NUCLEOTIDE SEQUENCE [LARGE SCALE GENOMIC DNA]</scope>
    <source>
        <strain evidence="14 15">ACB7</strain>
    </source>
</reference>
<dbReference type="InterPro" id="IPR010559">
    <property type="entry name" value="Sig_transdc_His_kin_internal"/>
</dbReference>